<dbReference type="PANTHER" id="PTHR11361:SF152">
    <property type="entry name" value="DNA MISMATCH REPAIR PROTEIN"/>
    <property type="match status" value="1"/>
</dbReference>
<comment type="caution">
    <text evidence="6">The sequence shown here is derived from an EMBL/GenBank/DDBJ whole genome shotgun (WGS) entry which is preliminary data.</text>
</comment>
<sequence>MNWISGVIIILIILFLLSNYKKKKRIKKTRNDVISNWGKQKRQDEFHFPSIEKYFINNNLKKDAYHIISDRCATDLDINETFKIIDRTSSKIGQQYLYYKLRTIEKQDRLLAFNKLTLLFEKNEDLRLKTQLVLTNLNSNDSYLFEELVTSQPIEKPKIIWLIYTLSILSLTFIFLGLFYPIFFILLIPIFAINLVFHFKNKWEVSNYIDGVSQLSKALNVSKSIISDEEIKNHFNDTSFIKEIEKISFKTAFISFEKKVDNEFAIVFWVASEFIKVIFNFEYIIFFSFIESITKRKEDLKKMFHFIGEIDSAISTASLKASEYELCQPNFVEEKKMVIKDIYHPLIKNCVVNDLALIDKSLLLTGSNMSGKTTFIRSVSINSVLAQTINVCFAKKYSAPFLKLYSSIRITDAILENTSYYLEEVLIIKELIDASKSKNPCLFVLDEIFKGTNTIERISGGKAILSYLNKGNNIVLVSTHDIELTDILSKDNFELFHFSEQIKNNELAFDHKIKEGKLKTRNAIKILELYNYPAEIIEDARKTEKISFANK</sequence>
<dbReference type="SMART" id="SM00534">
    <property type="entry name" value="MUTSac"/>
    <property type="match status" value="1"/>
</dbReference>
<evidence type="ECO:0000256" key="3">
    <source>
        <dbReference type="ARBA" id="ARBA00023125"/>
    </source>
</evidence>
<keyword evidence="3" id="KW-0238">DNA-binding</keyword>
<feature type="transmembrane region" description="Helical" evidence="4">
    <location>
        <begin position="264"/>
        <end position="290"/>
    </location>
</feature>
<dbReference type="RefSeq" id="WP_379941924.1">
    <property type="nucleotide sequence ID" value="NZ_JBHTIB010000012.1"/>
</dbReference>
<dbReference type="Proteomes" id="UP001597011">
    <property type="component" value="Unassembled WGS sequence"/>
</dbReference>
<dbReference type="InterPro" id="IPR000432">
    <property type="entry name" value="DNA_mismatch_repair_MutS_C"/>
</dbReference>
<reference evidence="7" key="1">
    <citation type="journal article" date="2019" name="Int. J. Syst. Evol. Microbiol.">
        <title>The Global Catalogue of Microorganisms (GCM) 10K type strain sequencing project: providing services to taxonomists for standard genome sequencing and annotation.</title>
        <authorList>
            <consortium name="The Broad Institute Genomics Platform"/>
            <consortium name="The Broad Institute Genome Sequencing Center for Infectious Disease"/>
            <person name="Wu L."/>
            <person name="Ma J."/>
        </authorList>
    </citation>
    <scope>NUCLEOTIDE SEQUENCE [LARGE SCALE GENOMIC DNA]</scope>
    <source>
        <strain evidence="7">CCUG 60529</strain>
    </source>
</reference>
<dbReference type="Pfam" id="PF00488">
    <property type="entry name" value="MutS_V"/>
    <property type="match status" value="1"/>
</dbReference>
<keyword evidence="4" id="KW-0812">Transmembrane</keyword>
<keyword evidence="1" id="KW-0547">Nucleotide-binding</keyword>
<feature type="transmembrane region" description="Helical" evidence="4">
    <location>
        <begin position="159"/>
        <end position="176"/>
    </location>
</feature>
<keyword evidence="2" id="KW-0067">ATP-binding</keyword>
<evidence type="ECO:0000313" key="7">
    <source>
        <dbReference type="Proteomes" id="UP001597011"/>
    </source>
</evidence>
<dbReference type="EMBL" id="JBHTIB010000012">
    <property type="protein sequence ID" value="MFD0836142.1"/>
    <property type="molecule type" value="Genomic_DNA"/>
</dbReference>
<feature type="transmembrane region" description="Helical" evidence="4">
    <location>
        <begin position="6"/>
        <end position="21"/>
    </location>
</feature>
<dbReference type="InterPro" id="IPR027417">
    <property type="entry name" value="P-loop_NTPase"/>
</dbReference>
<accession>A0ABW3BUH1</accession>
<evidence type="ECO:0000256" key="4">
    <source>
        <dbReference type="SAM" id="Phobius"/>
    </source>
</evidence>
<evidence type="ECO:0000259" key="5">
    <source>
        <dbReference type="SMART" id="SM00534"/>
    </source>
</evidence>
<dbReference type="InterPro" id="IPR045076">
    <property type="entry name" value="MutS"/>
</dbReference>
<evidence type="ECO:0000256" key="1">
    <source>
        <dbReference type="ARBA" id="ARBA00022741"/>
    </source>
</evidence>
<evidence type="ECO:0000313" key="6">
    <source>
        <dbReference type="EMBL" id="MFD0836142.1"/>
    </source>
</evidence>
<dbReference type="SUPFAM" id="SSF52540">
    <property type="entry name" value="P-loop containing nucleoside triphosphate hydrolases"/>
    <property type="match status" value="1"/>
</dbReference>
<keyword evidence="7" id="KW-1185">Reference proteome</keyword>
<evidence type="ECO:0000256" key="2">
    <source>
        <dbReference type="ARBA" id="ARBA00022840"/>
    </source>
</evidence>
<dbReference type="PANTHER" id="PTHR11361">
    <property type="entry name" value="DNA MISMATCH REPAIR PROTEIN MUTS FAMILY MEMBER"/>
    <property type="match status" value="1"/>
</dbReference>
<keyword evidence="4" id="KW-1133">Transmembrane helix</keyword>
<gene>
    <name evidence="6" type="ORF">ACFQ0I_10225</name>
</gene>
<proteinExistence type="predicted"/>
<feature type="domain" description="DNA mismatch repair proteins mutS family" evidence="5">
    <location>
        <begin position="359"/>
        <end position="545"/>
    </location>
</feature>
<dbReference type="Gene3D" id="3.40.50.300">
    <property type="entry name" value="P-loop containing nucleotide triphosphate hydrolases"/>
    <property type="match status" value="1"/>
</dbReference>
<keyword evidence="4" id="KW-0472">Membrane</keyword>
<name>A0ABW3BUH1_9FLAO</name>
<organism evidence="6 7">
    <name type="scientific">Mariniflexile aquimaris</name>
    <dbReference type="NCBI Taxonomy" id="881009"/>
    <lineage>
        <taxon>Bacteria</taxon>
        <taxon>Pseudomonadati</taxon>
        <taxon>Bacteroidota</taxon>
        <taxon>Flavobacteriia</taxon>
        <taxon>Flavobacteriales</taxon>
        <taxon>Flavobacteriaceae</taxon>
        <taxon>Mariniflexile</taxon>
    </lineage>
</organism>
<protein>
    <submittedName>
        <fullName evidence="6">DNA mismatch repair protein MutS</fullName>
    </submittedName>
</protein>